<reference evidence="1 2" key="1">
    <citation type="journal article" date="2019" name="Nat. Ecol. Evol.">
        <title>Megaphylogeny resolves global patterns of mushroom evolution.</title>
        <authorList>
            <person name="Varga T."/>
            <person name="Krizsan K."/>
            <person name="Foldi C."/>
            <person name="Dima B."/>
            <person name="Sanchez-Garcia M."/>
            <person name="Sanchez-Ramirez S."/>
            <person name="Szollosi G.J."/>
            <person name="Szarkandi J.G."/>
            <person name="Papp V."/>
            <person name="Albert L."/>
            <person name="Andreopoulos W."/>
            <person name="Angelini C."/>
            <person name="Antonin V."/>
            <person name="Barry K.W."/>
            <person name="Bougher N.L."/>
            <person name="Buchanan P."/>
            <person name="Buyck B."/>
            <person name="Bense V."/>
            <person name="Catcheside P."/>
            <person name="Chovatia M."/>
            <person name="Cooper J."/>
            <person name="Damon W."/>
            <person name="Desjardin D."/>
            <person name="Finy P."/>
            <person name="Geml J."/>
            <person name="Haridas S."/>
            <person name="Hughes K."/>
            <person name="Justo A."/>
            <person name="Karasinski D."/>
            <person name="Kautmanova I."/>
            <person name="Kiss B."/>
            <person name="Kocsube S."/>
            <person name="Kotiranta H."/>
            <person name="LaButti K.M."/>
            <person name="Lechner B.E."/>
            <person name="Liimatainen K."/>
            <person name="Lipzen A."/>
            <person name="Lukacs Z."/>
            <person name="Mihaltcheva S."/>
            <person name="Morgado L.N."/>
            <person name="Niskanen T."/>
            <person name="Noordeloos M.E."/>
            <person name="Ohm R.A."/>
            <person name="Ortiz-Santana B."/>
            <person name="Ovrebo C."/>
            <person name="Racz N."/>
            <person name="Riley R."/>
            <person name="Savchenko A."/>
            <person name="Shiryaev A."/>
            <person name="Soop K."/>
            <person name="Spirin V."/>
            <person name="Szebenyi C."/>
            <person name="Tomsovsky M."/>
            <person name="Tulloss R.E."/>
            <person name="Uehling J."/>
            <person name="Grigoriev I.V."/>
            <person name="Vagvolgyi C."/>
            <person name="Papp T."/>
            <person name="Martin F.M."/>
            <person name="Miettinen O."/>
            <person name="Hibbett D.S."/>
            <person name="Nagy L.G."/>
        </authorList>
    </citation>
    <scope>NUCLEOTIDE SEQUENCE [LARGE SCALE GENOMIC DNA]</scope>
    <source>
        <strain evidence="1 2">FP101781</strain>
    </source>
</reference>
<evidence type="ECO:0000313" key="1">
    <source>
        <dbReference type="EMBL" id="TEB21633.1"/>
    </source>
</evidence>
<dbReference type="AlphaFoldDB" id="A0A4Y7SIF7"/>
<accession>A0A4Y7SIF7</accession>
<comment type="caution">
    <text evidence="1">The sequence shown here is derived from an EMBL/GenBank/DDBJ whole genome shotgun (WGS) entry which is preliminary data.</text>
</comment>
<evidence type="ECO:0000313" key="2">
    <source>
        <dbReference type="Proteomes" id="UP000298030"/>
    </source>
</evidence>
<sequence length="138" mass="15684">MTRRTILIVLACSVCVLLKNALYEIIDKFLWLQRQTFTPPDETDSDVEATLETTPQPQEVTFSALSISGEKQPSSSSMQVFENLQQLAARYHLPETLPPPPNLVGEPRGRAQPRRLCYHPYGSYVRCYVRAFGRRGVE</sequence>
<gene>
    <name evidence="1" type="ORF">FA13DRAFT_97216</name>
</gene>
<dbReference type="Proteomes" id="UP000298030">
    <property type="component" value="Unassembled WGS sequence"/>
</dbReference>
<organism evidence="1 2">
    <name type="scientific">Coprinellus micaceus</name>
    <name type="common">Glistening ink-cap mushroom</name>
    <name type="synonym">Coprinus micaceus</name>
    <dbReference type="NCBI Taxonomy" id="71717"/>
    <lineage>
        <taxon>Eukaryota</taxon>
        <taxon>Fungi</taxon>
        <taxon>Dikarya</taxon>
        <taxon>Basidiomycota</taxon>
        <taxon>Agaricomycotina</taxon>
        <taxon>Agaricomycetes</taxon>
        <taxon>Agaricomycetidae</taxon>
        <taxon>Agaricales</taxon>
        <taxon>Agaricineae</taxon>
        <taxon>Psathyrellaceae</taxon>
        <taxon>Coprinellus</taxon>
    </lineage>
</organism>
<name>A0A4Y7SIF7_COPMI</name>
<protein>
    <submittedName>
        <fullName evidence="1">Uncharacterized protein</fullName>
    </submittedName>
</protein>
<dbReference type="EMBL" id="QPFP01000105">
    <property type="protein sequence ID" value="TEB21633.1"/>
    <property type="molecule type" value="Genomic_DNA"/>
</dbReference>
<proteinExistence type="predicted"/>
<keyword evidence="2" id="KW-1185">Reference proteome</keyword>